<name>A0A0A8ZAN8_ARUDO</name>
<sequence length="44" mass="5100">MQVCIKKQEKTSTISAGAHHYLAPLRRHQFRQEPKPTVMIARDP</sequence>
<accession>A0A0A8ZAN8</accession>
<dbReference type="EMBL" id="GBRH01265968">
    <property type="protein sequence ID" value="JAD31927.1"/>
    <property type="molecule type" value="Transcribed_RNA"/>
</dbReference>
<proteinExistence type="predicted"/>
<reference evidence="1" key="1">
    <citation type="submission" date="2014-09" db="EMBL/GenBank/DDBJ databases">
        <authorList>
            <person name="Magalhaes I.L.F."/>
            <person name="Oliveira U."/>
            <person name="Santos F.R."/>
            <person name="Vidigal T.H.D.A."/>
            <person name="Brescovit A.D."/>
            <person name="Santos A.J."/>
        </authorList>
    </citation>
    <scope>NUCLEOTIDE SEQUENCE</scope>
    <source>
        <tissue evidence="1">Shoot tissue taken approximately 20 cm above the soil surface</tissue>
    </source>
</reference>
<organism evidence="1">
    <name type="scientific">Arundo donax</name>
    <name type="common">Giant reed</name>
    <name type="synonym">Donax arundinaceus</name>
    <dbReference type="NCBI Taxonomy" id="35708"/>
    <lineage>
        <taxon>Eukaryota</taxon>
        <taxon>Viridiplantae</taxon>
        <taxon>Streptophyta</taxon>
        <taxon>Embryophyta</taxon>
        <taxon>Tracheophyta</taxon>
        <taxon>Spermatophyta</taxon>
        <taxon>Magnoliopsida</taxon>
        <taxon>Liliopsida</taxon>
        <taxon>Poales</taxon>
        <taxon>Poaceae</taxon>
        <taxon>PACMAD clade</taxon>
        <taxon>Arundinoideae</taxon>
        <taxon>Arundineae</taxon>
        <taxon>Arundo</taxon>
    </lineage>
</organism>
<evidence type="ECO:0000313" key="1">
    <source>
        <dbReference type="EMBL" id="JAD31927.1"/>
    </source>
</evidence>
<dbReference type="AlphaFoldDB" id="A0A0A8ZAN8"/>
<protein>
    <submittedName>
        <fullName evidence="1">Uncharacterized protein</fullName>
    </submittedName>
</protein>
<reference evidence="1" key="2">
    <citation type="journal article" date="2015" name="Data Brief">
        <title>Shoot transcriptome of the giant reed, Arundo donax.</title>
        <authorList>
            <person name="Barrero R.A."/>
            <person name="Guerrero F.D."/>
            <person name="Moolhuijzen P."/>
            <person name="Goolsby J.A."/>
            <person name="Tidwell J."/>
            <person name="Bellgard S.E."/>
            <person name="Bellgard M.I."/>
        </authorList>
    </citation>
    <scope>NUCLEOTIDE SEQUENCE</scope>
    <source>
        <tissue evidence="1">Shoot tissue taken approximately 20 cm above the soil surface</tissue>
    </source>
</reference>